<feature type="transmembrane region" description="Helical" evidence="1">
    <location>
        <begin position="231"/>
        <end position="252"/>
    </location>
</feature>
<feature type="transmembrane region" description="Helical" evidence="1">
    <location>
        <begin position="189"/>
        <end position="211"/>
    </location>
</feature>
<dbReference type="Proteomes" id="UP001200557">
    <property type="component" value="Unassembled WGS sequence"/>
</dbReference>
<evidence type="ECO:0000256" key="1">
    <source>
        <dbReference type="SAM" id="Phobius"/>
    </source>
</evidence>
<dbReference type="RefSeq" id="WP_235226621.1">
    <property type="nucleotide sequence ID" value="NZ_JAKGAQ010000003.1"/>
</dbReference>
<dbReference type="InterPro" id="IPR037185">
    <property type="entry name" value="EmrE-like"/>
</dbReference>
<accession>A0ABS9CYI0</accession>
<proteinExistence type="predicted"/>
<comment type="caution">
    <text evidence="3">The sequence shown here is derived from an EMBL/GenBank/DDBJ whole genome shotgun (WGS) entry which is preliminary data.</text>
</comment>
<gene>
    <name evidence="3" type="ORF">L0664_14605</name>
</gene>
<dbReference type="InterPro" id="IPR000620">
    <property type="entry name" value="EamA_dom"/>
</dbReference>
<keyword evidence="1" id="KW-0812">Transmembrane</keyword>
<sequence>MASSSHTHRPDNVPLGVATIIGTVLALSLGDALIKSLGGAGGMGLWQLFAVRSLLAFPVLLGGAIVFLNRTRLAPQSVGWIILRSLLLTAMWIAYYLALPLLPLAVAAAAYYTLPLFIVAFAALFGGESVGRPQWVGVALGFVGILLVLRPGGEAFVWAALLPILSAILYALAMILTRTKCRNEHPATLALGLNATFIVVGVAGLVIGWTLSLEAPGFLSPEWTAMGAAEWQTTAILASLILVASVGTAVAYQAAPASTVGTFDFAYVGFALIWGALFFAERPDTVALFGIMLIVVAGVLAVRRT</sequence>
<feature type="domain" description="EamA" evidence="2">
    <location>
        <begin position="15"/>
        <end position="149"/>
    </location>
</feature>
<keyword evidence="4" id="KW-1185">Reference proteome</keyword>
<organism evidence="3 4">
    <name type="scientific">Octadecabacter dasysiphoniae</name>
    <dbReference type="NCBI Taxonomy" id="2909341"/>
    <lineage>
        <taxon>Bacteria</taxon>
        <taxon>Pseudomonadati</taxon>
        <taxon>Pseudomonadota</taxon>
        <taxon>Alphaproteobacteria</taxon>
        <taxon>Rhodobacterales</taxon>
        <taxon>Roseobacteraceae</taxon>
        <taxon>Octadecabacter</taxon>
    </lineage>
</organism>
<keyword evidence="1" id="KW-0472">Membrane</keyword>
<dbReference type="Pfam" id="PF00892">
    <property type="entry name" value="EamA"/>
    <property type="match status" value="1"/>
</dbReference>
<name>A0ABS9CYI0_9RHOB</name>
<protein>
    <submittedName>
        <fullName evidence="3">DMT family transporter</fullName>
    </submittedName>
</protein>
<evidence type="ECO:0000313" key="4">
    <source>
        <dbReference type="Proteomes" id="UP001200557"/>
    </source>
</evidence>
<feature type="transmembrane region" description="Helical" evidence="1">
    <location>
        <begin position="80"/>
        <end position="98"/>
    </location>
</feature>
<feature type="transmembrane region" description="Helical" evidence="1">
    <location>
        <begin position="104"/>
        <end position="126"/>
    </location>
</feature>
<dbReference type="PANTHER" id="PTHR22911:SF135">
    <property type="entry name" value="BLR4310 PROTEIN"/>
    <property type="match status" value="1"/>
</dbReference>
<feature type="transmembrane region" description="Helical" evidence="1">
    <location>
        <begin position="155"/>
        <end position="177"/>
    </location>
</feature>
<dbReference type="PANTHER" id="PTHR22911">
    <property type="entry name" value="ACYL-MALONYL CONDENSING ENZYME-RELATED"/>
    <property type="match status" value="1"/>
</dbReference>
<feature type="transmembrane region" description="Helical" evidence="1">
    <location>
        <begin position="286"/>
        <end position="302"/>
    </location>
</feature>
<reference evidence="3 4" key="1">
    <citation type="submission" date="2022-01" db="EMBL/GenBank/DDBJ databases">
        <title>Octadecabacter sp. nov., isolated from a marine alga.</title>
        <authorList>
            <person name="Jin M.S."/>
            <person name="Kim H.M."/>
            <person name="Han D.M."/>
            <person name="Jung J.J."/>
            <person name="Jeon C.O."/>
        </authorList>
    </citation>
    <scope>NUCLEOTIDE SEQUENCE [LARGE SCALE GENOMIC DNA]</scope>
    <source>
        <strain evidence="3 4">G9-8</strain>
    </source>
</reference>
<keyword evidence="1" id="KW-1133">Transmembrane helix</keyword>
<dbReference type="EMBL" id="JAKGAQ010000003">
    <property type="protein sequence ID" value="MCF2872303.1"/>
    <property type="molecule type" value="Genomic_DNA"/>
</dbReference>
<feature type="transmembrane region" description="Helical" evidence="1">
    <location>
        <begin position="46"/>
        <end position="68"/>
    </location>
</feature>
<evidence type="ECO:0000313" key="3">
    <source>
        <dbReference type="EMBL" id="MCF2872303.1"/>
    </source>
</evidence>
<feature type="transmembrane region" description="Helical" evidence="1">
    <location>
        <begin position="133"/>
        <end position="149"/>
    </location>
</feature>
<dbReference type="SUPFAM" id="SSF103481">
    <property type="entry name" value="Multidrug resistance efflux transporter EmrE"/>
    <property type="match status" value="2"/>
</dbReference>
<evidence type="ECO:0000259" key="2">
    <source>
        <dbReference type="Pfam" id="PF00892"/>
    </source>
</evidence>
<feature type="transmembrane region" description="Helical" evidence="1">
    <location>
        <begin position="12"/>
        <end position="34"/>
    </location>
</feature>
<feature type="transmembrane region" description="Helical" evidence="1">
    <location>
        <begin position="259"/>
        <end position="280"/>
    </location>
</feature>